<name>A0A1H8RXN9_9FIRM</name>
<feature type="repeat" description="TPR" evidence="1">
    <location>
        <begin position="203"/>
        <end position="236"/>
    </location>
</feature>
<feature type="domain" description="Glycosyltransferase 2-like" evidence="2">
    <location>
        <begin position="6"/>
        <end position="130"/>
    </location>
</feature>
<dbReference type="InterPro" id="IPR001173">
    <property type="entry name" value="Glyco_trans_2-like"/>
</dbReference>
<evidence type="ECO:0000256" key="1">
    <source>
        <dbReference type="PROSITE-ProRule" id="PRU00339"/>
    </source>
</evidence>
<dbReference type="Gene3D" id="3.90.550.10">
    <property type="entry name" value="Spore Coat Polysaccharide Biosynthesis Protein SpsA, Chain A"/>
    <property type="match status" value="1"/>
</dbReference>
<gene>
    <name evidence="3" type="ORF">SAMN04490178_104112</name>
</gene>
<dbReference type="CDD" id="cd02511">
    <property type="entry name" value="Beta4Glucosyltransferase"/>
    <property type="match status" value="1"/>
</dbReference>
<dbReference type="AlphaFoldDB" id="A0A1H8RXN9"/>
<sequence length="691" mass="81609">MKPRLSICMMVKNEEKNLERCLKSLQPMRDAFPSELIVVDTGSEDSTVEIAKRFTDQVYFHPWQNNFSEMRNITIKYSKSEWILIIDADEELHNYQPLIDFLKSPKRNQYATVAFTTKNIVNTEDPHAYSTMVGFRMFKNDKYFHFEGAIHNQAKFKGEALAMPEVYLLHYGYVATDKELMERKFLRTGAILKQELEKDPENIYYWTQLSVTYAMHNDYKEAIEYAEKAYSLLPEKRTPNYMFVLLHLILVYQHESLYEKVAEVCREALSIKDGYLDVYYYYAESQALLNNHNEAIAYYEKYLDLLIEREKQSEKDVTIIEYTLGCQQIVYSNLLRLYKERQDYQKAIDCVEKLTDVQLVKRNISDITYLYLAVHNYEGVRSHYDLWIAEEEKNGFLDQLMKQLNEIGEEQAKLGIAKAFQNIGQEYGLLCDLIIEDHEGYITEKTQQAASMITLDTLPVYCSGILYYLLKWHYPLEKSIKDYKEIWLTCALEYIDKQYDDLGEVLYRYLLKYTDSVSIQEYKLGKTIARCALLVDGLSEDQYRKTFERYLQDGIGYLRMIYNPPILDENMIYEVKNDEEVFLLYMHNAQKYSKQQREYVRYLRLALQAFPGMKRSVELLVKEIKNESSGKQQEFEGYKKQVKATINQLIESGKMSEAKDILNQYKSLVSDDLESVLLESKILLNWNNIKR</sequence>
<dbReference type="Gene3D" id="1.25.40.10">
    <property type="entry name" value="Tetratricopeptide repeat domain"/>
    <property type="match status" value="1"/>
</dbReference>
<dbReference type="SUPFAM" id="SSF48452">
    <property type="entry name" value="TPR-like"/>
    <property type="match status" value="1"/>
</dbReference>
<reference evidence="3 4" key="1">
    <citation type="submission" date="2016-10" db="EMBL/GenBank/DDBJ databases">
        <authorList>
            <person name="de Groot N.N."/>
        </authorList>
    </citation>
    <scope>NUCLEOTIDE SEQUENCE [LARGE SCALE GENOMIC DNA]</scope>
    <source>
        <strain evidence="3 4">DSM 13305</strain>
    </source>
</reference>
<keyword evidence="1" id="KW-0802">TPR repeat</keyword>
<dbReference type="InterPro" id="IPR019734">
    <property type="entry name" value="TPR_rpt"/>
</dbReference>
<dbReference type="SUPFAM" id="SSF53448">
    <property type="entry name" value="Nucleotide-diphospho-sugar transferases"/>
    <property type="match status" value="1"/>
</dbReference>
<protein>
    <submittedName>
        <fullName evidence="3">Glycosyltransferase involved in cell wall bisynthesis</fullName>
    </submittedName>
</protein>
<dbReference type="STRING" id="112903.SAMN04490178_104112"/>
<keyword evidence="4" id="KW-1185">Reference proteome</keyword>
<dbReference type="Pfam" id="PF00535">
    <property type="entry name" value="Glycos_transf_2"/>
    <property type="match status" value="1"/>
</dbReference>
<evidence type="ECO:0000313" key="4">
    <source>
        <dbReference type="Proteomes" id="UP000198847"/>
    </source>
</evidence>
<dbReference type="EMBL" id="FODY01000004">
    <property type="protein sequence ID" value="SEO70908.1"/>
    <property type="molecule type" value="Genomic_DNA"/>
</dbReference>
<organism evidence="3 4">
    <name type="scientific">Propionispora vibrioides</name>
    <dbReference type="NCBI Taxonomy" id="112903"/>
    <lineage>
        <taxon>Bacteria</taxon>
        <taxon>Bacillati</taxon>
        <taxon>Bacillota</taxon>
        <taxon>Negativicutes</taxon>
        <taxon>Selenomonadales</taxon>
        <taxon>Sporomusaceae</taxon>
        <taxon>Propionispora</taxon>
    </lineage>
</organism>
<evidence type="ECO:0000259" key="2">
    <source>
        <dbReference type="Pfam" id="PF00535"/>
    </source>
</evidence>
<dbReference type="PANTHER" id="PTHR43630">
    <property type="entry name" value="POLY-BETA-1,6-N-ACETYL-D-GLUCOSAMINE SYNTHASE"/>
    <property type="match status" value="1"/>
</dbReference>
<evidence type="ECO:0000313" key="3">
    <source>
        <dbReference type="EMBL" id="SEO70908.1"/>
    </source>
</evidence>
<keyword evidence="3" id="KW-0808">Transferase</keyword>
<dbReference type="Proteomes" id="UP000198847">
    <property type="component" value="Unassembled WGS sequence"/>
</dbReference>
<dbReference type="GO" id="GO:0016740">
    <property type="term" value="F:transferase activity"/>
    <property type="evidence" value="ECO:0007669"/>
    <property type="project" value="UniProtKB-KW"/>
</dbReference>
<dbReference type="InterPro" id="IPR011990">
    <property type="entry name" value="TPR-like_helical_dom_sf"/>
</dbReference>
<dbReference type="OrthoDB" id="9815923at2"/>
<dbReference type="PANTHER" id="PTHR43630:SF2">
    <property type="entry name" value="GLYCOSYLTRANSFERASE"/>
    <property type="match status" value="1"/>
</dbReference>
<proteinExistence type="predicted"/>
<dbReference type="SMART" id="SM00028">
    <property type="entry name" value="TPR"/>
    <property type="match status" value="3"/>
</dbReference>
<dbReference type="PROSITE" id="PS50005">
    <property type="entry name" value="TPR"/>
    <property type="match status" value="1"/>
</dbReference>
<dbReference type="RefSeq" id="WP_091744444.1">
    <property type="nucleotide sequence ID" value="NZ_FODY01000004.1"/>
</dbReference>
<dbReference type="InterPro" id="IPR029044">
    <property type="entry name" value="Nucleotide-diphossugar_trans"/>
</dbReference>
<accession>A0A1H8RXN9</accession>